<protein>
    <submittedName>
        <fullName evidence="3">Uncharacterized protein</fullName>
    </submittedName>
</protein>
<keyword evidence="2" id="KW-1133">Transmembrane helix</keyword>
<feature type="region of interest" description="Disordered" evidence="1">
    <location>
        <begin position="90"/>
        <end position="117"/>
    </location>
</feature>
<feature type="transmembrane region" description="Helical" evidence="2">
    <location>
        <begin position="63"/>
        <end position="83"/>
    </location>
</feature>
<accession>A0AAU2UYK8</accession>
<feature type="region of interest" description="Disordered" evidence="1">
    <location>
        <begin position="189"/>
        <end position="236"/>
    </location>
</feature>
<evidence type="ECO:0000313" key="3">
    <source>
        <dbReference type="EMBL" id="WTW59865.1"/>
    </source>
</evidence>
<sequence>MTRMPWGRHEPLHASEFDLLIPAPGDPKMPEDRHTALATHLESEIRRASAPAAIRRAGLRRTVWIGVPVAAVLAAGVIVPGSLHLGGASGQGVGAGGHRDAGPREKPPWTPLVPGTTENLSATVDRIVLAAAAQPSLTPRQDQFIYIKSKVSFLRVENNVDTGKVETWISPLHTRQIWKSPDGKKGFLYEPGGALSDVDPNGTDLDDGPHTSGDKRHSYNSMKALPTDPDALLKRL</sequence>
<name>A0AAU2UYK8_9ACTN</name>
<reference evidence="3" key="1">
    <citation type="submission" date="2022-10" db="EMBL/GenBank/DDBJ databases">
        <title>The complete genomes of actinobacterial strains from the NBC collection.</title>
        <authorList>
            <person name="Joergensen T.S."/>
            <person name="Alvarez Arevalo M."/>
            <person name="Sterndorff E.B."/>
            <person name="Faurdal D."/>
            <person name="Vuksanovic O."/>
            <person name="Mourched A.-S."/>
            <person name="Charusanti P."/>
            <person name="Shaw S."/>
            <person name="Blin K."/>
            <person name="Weber T."/>
        </authorList>
    </citation>
    <scope>NUCLEOTIDE SEQUENCE</scope>
    <source>
        <strain evidence="3">NBC_00003</strain>
    </source>
</reference>
<evidence type="ECO:0000256" key="2">
    <source>
        <dbReference type="SAM" id="Phobius"/>
    </source>
</evidence>
<keyword evidence="2" id="KW-0472">Membrane</keyword>
<evidence type="ECO:0000256" key="1">
    <source>
        <dbReference type="SAM" id="MobiDB-lite"/>
    </source>
</evidence>
<gene>
    <name evidence="3" type="ORF">OG549_04000</name>
</gene>
<organism evidence="3">
    <name type="scientific">Streptomyces sp. NBC_00003</name>
    <dbReference type="NCBI Taxonomy" id="2903608"/>
    <lineage>
        <taxon>Bacteria</taxon>
        <taxon>Bacillati</taxon>
        <taxon>Actinomycetota</taxon>
        <taxon>Actinomycetes</taxon>
        <taxon>Kitasatosporales</taxon>
        <taxon>Streptomycetaceae</taxon>
        <taxon>Streptomyces</taxon>
    </lineage>
</organism>
<proteinExistence type="predicted"/>
<keyword evidence="2" id="KW-0812">Transmembrane</keyword>
<feature type="compositionally biased region" description="Basic and acidic residues" evidence="1">
    <location>
        <begin position="207"/>
        <end position="217"/>
    </location>
</feature>
<dbReference type="EMBL" id="CP108318">
    <property type="protein sequence ID" value="WTW59865.1"/>
    <property type="molecule type" value="Genomic_DNA"/>
</dbReference>
<dbReference type="AlphaFoldDB" id="A0AAU2UYK8"/>
<feature type="compositionally biased region" description="Basic and acidic residues" evidence="1">
    <location>
        <begin position="97"/>
        <end position="107"/>
    </location>
</feature>